<feature type="domain" description="GGDEF" evidence="3">
    <location>
        <begin position="163"/>
        <end position="294"/>
    </location>
</feature>
<dbReference type="SMART" id="SM00267">
    <property type="entry name" value="GGDEF"/>
    <property type="match status" value="1"/>
</dbReference>
<dbReference type="FunFam" id="3.30.70.270:FF:000001">
    <property type="entry name" value="Diguanylate cyclase domain protein"/>
    <property type="match status" value="1"/>
</dbReference>
<dbReference type="GO" id="GO:0052621">
    <property type="term" value="F:diguanylate cyclase activity"/>
    <property type="evidence" value="ECO:0007669"/>
    <property type="project" value="TreeGrafter"/>
</dbReference>
<name>A0A9D2I510_9FIRM</name>
<dbReference type="NCBIfam" id="TIGR00254">
    <property type="entry name" value="GGDEF"/>
    <property type="match status" value="1"/>
</dbReference>
<sequence>MLFYLLSFSVTMCQSLLTVYVLGDDCGIQLYLLALLVPVHYIRMTDHSKAFQNCFIIGVSCACIAGYLISDEIIDDFLHPLGYIDQFSELFFTFKNVVGSLTLLVYVGNTFARGYQKEFQRLADRSSSFEVKAQHDVLTGLKNRRGAESVLTRMYQEWKYTRIPFTVAIGDIDNFKQVNDRYGHEAGDMVLVDLSRLAQGKLPGNAMICRWGGEEFLFAIPGKLEQTCFYLEEIRKTVENHPFLYEGSLCRVTITIGAAQSCQGDSPQELIRKADQQMYEGKRAGRNQLVYGDSERKGKKQNEKDGSALGVSGGPE</sequence>
<dbReference type="InterPro" id="IPR043128">
    <property type="entry name" value="Rev_trsase/Diguanyl_cyclase"/>
</dbReference>
<dbReference type="InterPro" id="IPR029787">
    <property type="entry name" value="Nucleotide_cyclase"/>
</dbReference>
<dbReference type="Proteomes" id="UP000886858">
    <property type="component" value="Unassembled WGS sequence"/>
</dbReference>
<gene>
    <name evidence="4" type="ORF">H9717_09845</name>
</gene>
<feature type="transmembrane region" description="Helical" evidence="2">
    <location>
        <begin position="51"/>
        <end position="70"/>
    </location>
</feature>
<protein>
    <submittedName>
        <fullName evidence="4">GGDEF domain-containing protein</fullName>
    </submittedName>
</protein>
<dbReference type="PROSITE" id="PS50887">
    <property type="entry name" value="GGDEF"/>
    <property type="match status" value="1"/>
</dbReference>
<dbReference type="PANTHER" id="PTHR45138:SF24">
    <property type="entry name" value="DIGUANYLATE CYCLASE DGCC-RELATED"/>
    <property type="match status" value="1"/>
</dbReference>
<dbReference type="AlphaFoldDB" id="A0A9D2I510"/>
<dbReference type="SUPFAM" id="SSF55073">
    <property type="entry name" value="Nucleotide cyclase"/>
    <property type="match status" value="1"/>
</dbReference>
<feature type="compositionally biased region" description="Basic and acidic residues" evidence="1">
    <location>
        <begin position="293"/>
        <end position="306"/>
    </location>
</feature>
<organism evidence="4 5">
    <name type="scientific">Candidatus Eisenbergiella merdipullorum</name>
    <dbReference type="NCBI Taxonomy" id="2838553"/>
    <lineage>
        <taxon>Bacteria</taxon>
        <taxon>Bacillati</taxon>
        <taxon>Bacillota</taxon>
        <taxon>Clostridia</taxon>
        <taxon>Lachnospirales</taxon>
        <taxon>Lachnospiraceae</taxon>
        <taxon>Eisenbergiella</taxon>
    </lineage>
</organism>
<accession>A0A9D2I510</accession>
<dbReference type="PANTHER" id="PTHR45138">
    <property type="entry name" value="REGULATORY COMPONENTS OF SENSORY TRANSDUCTION SYSTEM"/>
    <property type="match status" value="1"/>
</dbReference>
<reference evidence="4" key="1">
    <citation type="journal article" date="2021" name="PeerJ">
        <title>Extensive microbial diversity within the chicken gut microbiome revealed by metagenomics and culture.</title>
        <authorList>
            <person name="Gilroy R."/>
            <person name="Ravi A."/>
            <person name="Getino M."/>
            <person name="Pursley I."/>
            <person name="Horton D.L."/>
            <person name="Alikhan N.F."/>
            <person name="Baker D."/>
            <person name="Gharbi K."/>
            <person name="Hall N."/>
            <person name="Watson M."/>
            <person name="Adriaenssens E.M."/>
            <person name="Foster-Nyarko E."/>
            <person name="Jarju S."/>
            <person name="Secka A."/>
            <person name="Antonio M."/>
            <person name="Oren A."/>
            <person name="Chaudhuri R.R."/>
            <person name="La Ragione R."/>
            <person name="Hildebrand F."/>
            <person name="Pallen M.J."/>
        </authorList>
    </citation>
    <scope>NUCLEOTIDE SEQUENCE</scope>
    <source>
        <strain evidence="4">CHK179-7159</strain>
    </source>
</reference>
<evidence type="ECO:0000256" key="1">
    <source>
        <dbReference type="SAM" id="MobiDB-lite"/>
    </source>
</evidence>
<dbReference type="EMBL" id="DWYY01000108">
    <property type="protein sequence ID" value="HJA93396.1"/>
    <property type="molecule type" value="Genomic_DNA"/>
</dbReference>
<keyword evidence="2" id="KW-0472">Membrane</keyword>
<reference evidence="4" key="2">
    <citation type="submission" date="2021-04" db="EMBL/GenBank/DDBJ databases">
        <authorList>
            <person name="Gilroy R."/>
        </authorList>
    </citation>
    <scope>NUCLEOTIDE SEQUENCE</scope>
    <source>
        <strain evidence="4">CHK179-7159</strain>
    </source>
</reference>
<dbReference type="Gene3D" id="3.30.70.270">
    <property type="match status" value="1"/>
</dbReference>
<evidence type="ECO:0000313" key="5">
    <source>
        <dbReference type="Proteomes" id="UP000886858"/>
    </source>
</evidence>
<dbReference type="GO" id="GO:1902201">
    <property type="term" value="P:negative regulation of bacterial-type flagellum-dependent cell motility"/>
    <property type="evidence" value="ECO:0007669"/>
    <property type="project" value="TreeGrafter"/>
</dbReference>
<evidence type="ECO:0000259" key="3">
    <source>
        <dbReference type="PROSITE" id="PS50887"/>
    </source>
</evidence>
<feature type="transmembrane region" description="Helical" evidence="2">
    <location>
        <begin position="90"/>
        <end position="112"/>
    </location>
</feature>
<dbReference type="GO" id="GO:0043709">
    <property type="term" value="P:cell adhesion involved in single-species biofilm formation"/>
    <property type="evidence" value="ECO:0007669"/>
    <property type="project" value="TreeGrafter"/>
</dbReference>
<dbReference type="InterPro" id="IPR050469">
    <property type="entry name" value="Diguanylate_Cyclase"/>
</dbReference>
<dbReference type="InterPro" id="IPR000160">
    <property type="entry name" value="GGDEF_dom"/>
</dbReference>
<dbReference type="Pfam" id="PF00990">
    <property type="entry name" value="GGDEF"/>
    <property type="match status" value="1"/>
</dbReference>
<dbReference type="CDD" id="cd01949">
    <property type="entry name" value="GGDEF"/>
    <property type="match status" value="1"/>
</dbReference>
<evidence type="ECO:0000313" key="4">
    <source>
        <dbReference type="EMBL" id="HJA93396.1"/>
    </source>
</evidence>
<keyword evidence="2" id="KW-0812">Transmembrane</keyword>
<feature type="region of interest" description="Disordered" evidence="1">
    <location>
        <begin position="282"/>
        <end position="316"/>
    </location>
</feature>
<keyword evidence="2" id="KW-1133">Transmembrane helix</keyword>
<proteinExistence type="predicted"/>
<dbReference type="GO" id="GO:0005886">
    <property type="term" value="C:plasma membrane"/>
    <property type="evidence" value="ECO:0007669"/>
    <property type="project" value="TreeGrafter"/>
</dbReference>
<evidence type="ECO:0000256" key="2">
    <source>
        <dbReference type="SAM" id="Phobius"/>
    </source>
</evidence>
<comment type="caution">
    <text evidence="4">The sequence shown here is derived from an EMBL/GenBank/DDBJ whole genome shotgun (WGS) entry which is preliminary data.</text>
</comment>